<feature type="region of interest" description="Disordered" evidence="1">
    <location>
        <begin position="237"/>
        <end position="260"/>
    </location>
</feature>
<dbReference type="Proteomes" id="UP000518266">
    <property type="component" value="Unassembled WGS sequence"/>
</dbReference>
<evidence type="ECO:0000313" key="2">
    <source>
        <dbReference type="EMBL" id="KAF3857130.1"/>
    </source>
</evidence>
<proteinExistence type="predicted"/>
<feature type="compositionally biased region" description="Low complexity" evidence="1">
    <location>
        <begin position="136"/>
        <end position="152"/>
    </location>
</feature>
<feature type="compositionally biased region" description="Polar residues" evidence="1">
    <location>
        <begin position="238"/>
        <end position="248"/>
    </location>
</feature>
<dbReference type="GO" id="GO:0060041">
    <property type="term" value="P:retina development in camera-type eye"/>
    <property type="evidence" value="ECO:0007669"/>
    <property type="project" value="TreeGrafter"/>
</dbReference>
<evidence type="ECO:0000256" key="1">
    <source>
        <dbReference type="SAM" id="MobiDB-lite"/>
    </source>
</evidence>
<dbReference type="GO" id="GO:0035082">
    <property type="term" value="P:axoneme assembly"/>
    <property type="evidence" value="ECO:0007669"/>
    <property type="project" value="TreeGrafter"/>
</dbReference>
<protein>
    <recommendedName>
        <fullName evidence="4">Retinitis pigmentosa 1-like 1 protein</fullName>
    </recommendedName>
</protein>
<feature type="region of interest" description="Disordered" evidence="1">
    <location>
        <begin position="1"/>
        <end position="184"/>
    </location>
</feature>
<evidence type="ECO:0008006" key="4">
    <source>
        <dbReference type="Google" id="ProtNLM"/>
    </source>
</evidence>
<keyword evidence="3" id="KW-1185">Reference proteome</keyword>
<feature type="compositionally biased region" description="Basic and acidic residues" evidence="1">
    <location>
        <begin position="375"/>
        <end position="388"/>
    </location>
</feature>
<comment type="caution">
    <text evidence="2">The sequence shown here is derived from an EMBL/GenBank/DDBJ whole genome shotgun (WGS) entry which is preliminary data.</text>
</comment>
<gene>
    <name evidence="2" type="ORF">F7725_008989</name>
</gene>
<feature type="compositionally biased region" description="Acidic residues" evidence="1">
    <location>
        <begin position="71"/>
        <end position="122"/>
    </location>
</feature>
<name>A0A7J5Z696_DISMA</name>
<dbReference type="GO" id="GO:0005930">
    <property type="term" value="C:axoneme"/>
    <property type="evidence" value="ECO:0007669"/>
    <property type="project" value="TreeGrafter"/>
</dbReference>
<organism evidence="2 3">
    <name type="scientific">Dissostichus mawsoni</name>
    <name type="common">Antarctic cod</name>
    <dbReference type="NCBI Taxonomy" id="36200"/>
    <lineage>
        <taxon>Eukaryota</taxon>
        <taxon>Metazoa</taxon>
        <taxon>Chordata</taxon>
        <taxon>Craniata</taxon>
        <taxon>Vertebrata</taxon>
        <taxon>Euteleostomi</taxon>
        <taxon>Actinopterygii</taxon>
        <taxon>Neopterygii</taxon>
        <taxon>Teleostei</taxon>
        <taxon>Neoteleostei</taxon>
        <taxon>Acanthomorphata</taxon>
        <taxon>Eupercaria</taxon>
        <taxon>Perciformes</taxon>
        <taxon>Notothenioidei</taxon>
        <taxon>Nototheniidae</taxon>
        <taxon>Dissostichus</taxon>
    </lineage>
</organism>
<evidence type="ECO:0000313" key="3">
    <source>
        <dbReference type="Proteomes" id="UP000518266"/>
    </source>
</evidence>
<feature type="compositionally biased region" description="Basic and acidic residues" evidence="1">
    <location>
        <begin position="54"/>
        <end position="70"/>
    </location>
</feature>
<dbReference type="AlphaFoldDB" id="A0A7J5Z696"/>
<dbReference type="EMBL" id="JAAKFY010000005">
    <property type="protein sequence ID" value="KAF3857130.1"/>
    <property type="molecule type" value="Genomic_DNA"/>
</dbReference>
<feature type="compositionally biased region" description="Low complexity" evidence="1">
    <location>
        <begin position="26"/>
        <end position="40"/>
    </location>
</feature>
<feature type="compositionally biased region" description="Acidic residues" evidence="1">
    <location>
        <begin position="359"/>
        <end position="369"/>
    </location>
</feature>
<feature type="region of interest" description="Disordered" evidence="1">
    <location>
        <begin position="359"/>
        <end position="388"/>
    </location>
</feature>
<reference evidence="2 3" key="1">
    <citation type="submission" date="2020-03" db="EMBL/GenBank/DDBJ databases">
        <title>Dissostichus mawsoni Genome sequencing and assembly.</title>
        <authorList>
            <person name="Park H."/>
        </authorList>
    </citation>
    <scope>NUCLEOTIDE SEQUENCE [LARGE SCALE GENOMIC DNA]</scope>
    <source>
        <strain evidence="2">DM0001</strain>
        <tissue evidence="2">Muscle</tissue>
    </source>
</reference>
<dbReference type="GO" id="GO:0042461">
    <property type="term" value="P:photoreceptor cell development"/>
    <property type="evidence" value="ECO:0007669"/>
    <property type="project" value="TreeGrafter"/>
</dbReference>
<dbReference type="PANTHER" id="PTHR23005">
    <property type="entry name" value="RETINITIS PIGMENTOSA 1 PROTEIN"/>
    <property type="match status" value="1"/>
</dbReference>
<accession>A0A7J5Z696</accession>
<dbReference type="OrthoDB" id="9895813at2759"/>
<dbReference type="PANTHER" id="PTHR23005:SF3">
    <property type="entry name" value="RETINITIS PIGMENTOSA 1-LIKE 1 PROTEIN"/>
    <property type="match status" value="1"/>
</dbReference>
<sequence>MAILQSLWLTEQKNDLVKEQVSPPRSSSGLGMSSGSAGSGKDNGNQGGDETKEEETKEASLHEEEAVEKAVEEEEEEVNAEVEPEETEVNAEAEPEEKEVNAEAEPEEKEVNAEAEPEETDVHEEVVLPNMDSLKNTNDPSSSSANDSSKSPTDNERDTLDDSSSATPPTVVKAPLTKRQSQDPDPVWVMQLLKKLEKQFMNHYITAMSEFKVRWDLDDSLILDTMIGELRDEVMKNQPKTAESQSDGEMTGEFSDQRSEDEYCPCDECVRKKMAARPLRENPIPSAELPMSREFDLLKILQLKKSPSPGLAVVPVVEEEEGDSEVAVEEGRNLEVVQEEEEEQDTKEDIQAMIVLEDTILEEDEEGEEGGAGSQEKEEGERQEKWRR</sequence>